<dbReference type="InterPro" id="IPR000515">
    <property type="entry name" value="MetI-like"/>
</dbReference>
<dbReference type="RefSeq" id="WP_095272932.1">
    <property type="nucleotide sequence ID" value="NZ_NPBH01000084.1"/>
</dbReference>
<accession>A0A268H8K9</accession>
<dbReference type="Gene3D" id="1.10.3720.10">
    <property type="entry name" value="MetI-like"/>
    <property type="match status" value="1"/>
</dbReference>
<dbReference type="PANTHER" id="PTHR43005:SF1">
    <property type="entry name" value="SPERMIDINE_PUTRESCINE TRANSPORT SYSTEM PERMEASE PROTEIN"/>
    <property type="match status" value="1"/>
</dbReference>
<keyword evidence="4 7" id="KW-0812">Transmembrane</keyword>
<dbReference type="InterPro" id="IPR035906">
    <property type="entry name" value="MetI-like_sf"/>
</dbReference>
<evidence type="ECO:0000256" key="3">
    <source>
        <dbReference type="ARBA" id="ARBA00022475"/>
    </source>
</evidence>
<name>A0A268H8K9_9BACI</name>
<feature type="transmembrane region" description="Helical" evidence="7">
    <location>
        <begin position="94"/>
        <end position="115"/>
    </location>
</feature>
<proteinExistence type="inferred from homology"/>
<reference evidence="10 11" key="1">
    <citation type="submission" date="2017-07" db="EMBL/GenBank/DDBJ databases">
        <title>Isolation and whole genome analysis of endospore-forming bacteria from heroin.</title>
        <authorList>
            <person name="Kalinowski J."/>
            <person name="Ahrens B."/>
            <person name="Al-Dilaimi A."/>
            <person name="Winkler A."/>
            <person name="Wibberg D."/>
            <person name="Schleenbecker U."/>
            <person name="Ruckert C."/>
            <person name="Wolfel R."/>
            <person name="Grass G."/>
        </authorList>
    </citation>
    <scope>NUCLEOTIDE SEQUENCE [LARGE SCALE GENOMIC DNA]</scope>
    <source>
        <strain evidence="10 11">7509</strain>
    </source>
</reference>
<feature type="transmembrane region" description="Helical" evidence="7">
    <location>
        <begin position="29"/>
        <end position="54"/>
    </location>
</feature>
<feature type="transmembrane region" description="Helical" evidence="7">
    <location>
        <begin position="127"/>
        <end position="148"/>
    </location>
</feature>
<keyword evidence="2 7" id="KW-0813">Transport</keyword>
<dbReference type="PANTHER" id="PTHR43005">
    <property type="entry name" value="BLR7065 PROTEIN"/>
    <property type="match status" value="1"/>
</dbReference>
<evidence type="ECO:0000256" key="8">
    <source>
        <dbReference type="SAM" id="MobiDB-lite"/>
    </source>
</evidence>
<feature type="region of interest" description="Disordered" evidence="8">
    <location>
        <begin position="1"/>
        <end position="20"/>
    </location>
</feature>
<feature type="transmembrane region" description="Helical" evidence="7">
    <location>
        <begin position="234"/>
        <end position="256"/>
    </location>
</feature>
<evidence type="ECO:0000256" key="7">
    <source>
        <dbReference type="RuleBase" id="RU363032"/>
    </source>
</evidence>
<keyword evidence="5 7" id="KW-1133">Transmembrane helix</keyword>
<gene>
    <name evidence="10" type="ORF">CHI12_17760</name>
</gene>
<dbReference type="GO" id="GO:0005886">
    <property type="term" value="C:plasma membrane"/>
    <property type="evidence" value="ECO:0007669"/>
    <property type="project" value="UniProtKB-SubCell"/>
</dbReference>
<feature type="domain" description="ABC transmembrane type-1" evidence="9">
    <location>
        <begin position="89"/>
        <end position="303"/>
    </location>
</feature>
<evidence type="ECO:0000256" key="5">
    <source>
        <dbReference type="ARBA" id="ARBA00022989"/>
    </source>
</evidence>
<evidence type="ECO:0000256" key="6">
    <source>
        <dbReference type="ARBA" id="ARBA00023136"/>
    </source>
</evidence>
<keyword evidence="3" id="KW-1003">Cell membrane</keyword>
<evidence type="ECO:0000256" key="4">
    <source>
        <dbReference type="ARBA" id="ARBA00022692"/>
    </source>
</evidence>
<feature type="transmembrane region" description="Helical" evidence="7">
    <location>
        <begin position="282"/>
        <end position="307"/>
    </location>
</feature>
<protein>
    <recommendedName>
        <fullName evidence="9">ABC transmembrane type-1 domain-containing protein</fullName>
    </recommendedName>
</protein>
<comment type="similarity">
    <text evidence="7">Belongs to the binding-protein-dependent transport system permease family.</text>
</comment>
<dbReference type="SUPFAM" id="SSF161098">
    <property type="entry name" value="MetI-like"/>
    <property type="match status" value="1"/>
</dbReference>
<dbReference type="Pfam" id="PF00528">
    <property type="entry name" value="BPD_transp_1"/>
    <property type="match status" value="1"/>
</dbReference>
<evidence type="ECO:0000313" key="10">
    <source>
        <dbReference type="EMBL" id="PAE06201.1"/>
    </source>
</evidence>
<keyword evidence="6 7" id="KW-0472">Membrane</keyword>
<dbReference type="Proteomes" id="UP000216475">
    <property type="component" value="Unassembled WGS sequence"/>
</dbReference>
<comment type="caution">
    <text evidence="10">The sequence shown here is derived from an EMBL/GenBank/DDBJ whole genome shotgun (WGS) entry which is preliminary data.</text>
</comment>
<dbReference type="EMBL" id="NPBH01000084">
    <property type="protein sequence ID" value="PAE06201.1"/>
    <property type="molecule type" value="Genomic_DNA"/>
</dbReference>
<evidence type="ECO:0000259" key="9">
    <source>
        <dbReference type="PROSITE" id="PS50928"/>
    </source>
</evidence>
<comment type="subcellular location">
    <subcellularLocation>
        <location evidence="1 7">Cell membrane</location>
        <topology evidence="1 7">Multi-pass membrane protein</topology>
    </subcellularLocation>
</comment>
<sequence>MRASIGKDAQVQPFSRKEGPNRETKAKRIAYLFVLPSLLFFLVIVAYPLASVIWDSFHDKNLLNTGDGRFVGLANYVEVIRSEYFLQAALNTGIWTILSVAGEYVLGIIAALALAQGIRGRAIFRGIIIIPWVVPVVVAGLTWTWMLTPDYGVLNSWLVKLGLLDEPFYFLGEPDAALLSIIIVNIWRSFPFYTITFLAALQSIPRDIYEAAALDGLGPIGRFFKITLPQLKGVSIVLVMIHIIWTSINFDFIWVMTEGGPVHSSETLPIMIYRFAMQELNIGLASALASLLLAFMIIGFMMYYLYLNRKSNHRGGM</sequence>
<dbReference type="AlphaFoldDB" id="A0A268H8K9"/>
<evidence type="ECO:0000256" key="1">
    <source>
        <dbReference type="ARBA" id="ARBA00004651"/>
    </source>
</evidence>
<dbReference type="GO" id="GO:0055085">
    <property type="term" value="P:transmembrane transport"/>
    <property type="evidence" value="ECO:0007669"/>
    <property type="project" value="InterPro"/>
</dbReference>
<evidence type="ECO:0000256" key="2">
    <source>
        <dbReference type="ARBA" id="ARBA00022448"/>
    </source>
</evidence>
<dbReference type="PROSITE" id="PS50928">
    <property type="entry name" value="ABC_TM1"/>
    <property type="match status" value="1"/>
</dbReference>
<dbReference type="CDD" id="cd06261">
    <property type="entry name" value="TM_PBP2"/>
    <property type="match status" value="1"/>
</dbReference>
<organism evidence="10 11">
    <name type="scientific">Terribacillus saccharophilus</name>
    <dbReference type="NCBI Taxonomy" id="361277"/>
    <lineage>
        <taxon>Bacteria</taxon>
        <taxon>Bacillati</taxon>
        <taxon>Bacillota</taxon>
        <taxon>Bacilli</taxon>
        <taxon>Bacillales</taxon>
        <taxon>Bacillaceae</taxon>
        <taxon>Terribacillus</taxon>
    </lineage>
</organism>
<evidence type="ECO:0000313" key="11">
    <source>
        <dbReference type="Proteomes" id="UP000216475"/>
    </source>
</evidence>